<dbReference type="Pfam" id="PF07963">
    <property type="entry name" value="N_methyl"/>
    <property type="match status" value="1"/>
</dbReference>
<sequence length="496" mass="51643">MRHQRGFTLIELTLAVGLLAFGTLLSFQGKLIDLQQKQAEESGQYLLQYNNAVREWVSANIGAPAATKIGSAWLKSTSCPGGLSAVAYLPCYFPNATVASPIPGGALNLTTTITSTGTAPNLITVATTVTSPYKVKGSQVRSDLSGLAALTATSGSQNTDPTGGSVDGTIKSTVSTGVITLVASNSGATDPWLRTDGSNTMNANLAFSSTAASNMREIQGVSRLQNVALSALTIGNSGGAAAGYSTTVDANSTITGDLVVQNAGSATAGILVSKGSMRTGNGAITASGNVMAYGGLTTPRYLPSQNAAYAIKPSGTSQFAQIWATGSVSAPIYYDRNNTSYYADPNNVSNLNQVHAAAGSTLMTDFRAVTTIGGYAKVDGIGVSTNPQLGDTCSVGDMNWRRSDGMFLYCYQGAMQGGRFPNGGNIITITRQPTPTGIQNDPIGYYRACFITGMEMNYLSSHGCIVSYDANLNWTITTFLWTQPNGAIWCQVSCSM</sequence>
<dbReference type="AlphaFoldDB" id="A0A7W7P4L0"/>
<evidence type="ECO:0000256" key="1">
    <source>
        <dbReference type="SAM" id="Phobius"/>
    </source>
</evidence>
<keyword evidence="1" id="KW-0812">Transmembrane</keyword>
<reference evidence="2 3" key="1">
    <citation type="submission" date="2020-08" db="EMBL/GenBank/DDBJ databases">
        <title>Functional genomics of gut bacteria from endangered species of beetles.</title>
        <authorList>
            <person name="Carlos-Shanley C."/>
        </authorList>
    </citation>
    <scope>NUCLEOTIDE SEQUENCE [LARGE SCALE GENOMIC DNA]</scope>
    <source>
        <strain evidence="2 3">S00179</strain>
    </source>
</reference>
<evidence type="ECO:0000313" key="3">
    <source>
        <dbReference type="Proteomes" id="UP000566995"/>
    </source>
</evidence>
<keyword evidence="1" id="KW-1133">Transmembrane helix</keyword>
<dbReference type="RefSeq" id="WP_184597735.1">
    <property type="nucleotide sequence ID" value="NZ_JACHLI010000049.1"/>
</dbReference>
<protein>
    <submittedName>
        <fullName evidence="2">Prepilin-type N-terminal cleavage/methylation domain-containing protein</fullName>
    </submittedName>
</protein>
<dbReference type="EMBL" id="JACHLI010000049">
    <property type="protein sequence ID" value="MBB4867816.1"/>
    <property type="molecule type" value="Genomic_DNA"/>
</dbReference>
<name>A0A7W7P4L0_PSENT</name>
<evidence type="ECO:0000313" key="2">
    <source>
        <dbReference type="EMBL" id="MBB4867816.1"/>
    </source>
</evidence>
<dbReference type="Proteomes" id="UP000566995">
    <property type="component" value="Unassembled WGS sequence"/>
</dbReference>
<dbReference type="InterPro" id="IPR012902">
    <property type="entry name" value="N_methyl_site"/>
</dbReference>
<proteinExistence type="predicted"/>
<feature type="transmembrane region" description="Helical" evidence="1">
    <location>
        <begin position="7"/>
        <end position="27"/>
    </location>
</feature>
<organism evidence="2 3">
    <name type="scientific">Pseudomonas nitroreducens</name>
    <dbReference type="NCBI Taxonomy" id="46680"/>
    <lineage>
        <taxon>Bacteria</taxon>
        <taxon>Pseudomonadati</taxon>
        <taxon>Pseudomonadota</taxon>
        <taxon>Gammaproteobacteria</taxon>
        <taxon>Pseudomonadales</taxon>
        <taxon>Pseudomonadaceae</taxon>
        <taxon>Pseudomonas</taxon>
    </lineage>
</organism>
<accession>A0A7W7P4L0</accession>
<keyword evidence="1" id="KW-0472">Membrane</keyword>
<comment type="caution">
    <text evidence="2">The sequence shown here is derived from an EMBL/GenBank/DDBJ whole genome shotgun (WGS) entry which is preliminary data.</text>
</comment>
<gene>
    <name evidence="2" type="ORF">HNP46_006735</name>
</gene>
<dbReference type="NCBIfam" id="TIGR02532">
    <property type="entry name" value="IV_pilin_GFxxxE"/>
    <property type="match status" value="1"/>
</dbReference>